<keyword evidence="4" id="KW-1185">Reference proteome</keyword>
<feature type="domain" description="Lipid/polyisoprenoid-binding YceI-like" evidence="2">
    <location>
        <begin position="5"/>
        <end position="175"/>
    </location>
</feature>
<gene>
    <name evidence="3" type="ORF">SAMN05421687_1171</name>
</gene>
<evidence type="ECO:0000256" key="1">
    <source>
        <dbReference type="ARBA" id="ARBA00008812"/>
    </source>
</evidence>
<dbReference type="InterPro" id="IPR007372">
    <property type="entry name" value="Lipid/polyisoprenoid-bd_YceI"/>
</dbReference>
<accession>A0A1N7KS04</accession>
<protein>
    <submittedName>
        <fullName evidence="3">Polyisoprenoid-binding protein YceI</fullName>
    </submittedName>
</protein>
<dbReference type="RefSeq" id="WP_076560740.1">
    <property type="nucleotide sequence ID" value="NZ_FTOC01000017.1"/>
</dbReference>
<proteinExistence type="inferred from homology"/>
<dbReference type="STRING" id="570947.SAMN05421687_1171"/>
<evidence type="ECO:0000313" key="4">
    <source>
        <dbReference type="Proteomes" id="UP000187608"/>
    </source>
</evidence>
<dbReference type="InterPro" id="IPR036761">
    <property type="entry name" value="TTHA0802/YceI-like_sf"/>
</dbReference>
<sequence length="176" mass="19535">MEKAVWKIDKAHSVVGFTVKHMRISNVKGTFDEFEGTAEADPNDLTDASIDVKIEAASINTKKKKRDNHLRSADFFDVENYPYVTFKATDIKEKSKERYDVTGDFTMRGVTKPVTFDVTFEGVAKDPMTGEEAAGFTGSTAISREDFGVTWNAALETGGVVIGDEVKINIEIQIRK</sequence>
<dbReference type="Pfam" id="PF04264">
    <property type="entry name" value="YceI"/>
    <property type="match status" value="1"/>
</dbReference>
<dbReference type="OrthoDB" id="9811006at2"/>
<dbReference type="PANTHER" id="PTHR34406:SF1">
    <property type="entry name" value="PROTEIN YCEI"/>
    <property type="match status" value="1"/>
</dbReference>
<dbReference type="SUPFAM" id="SSF101874">
    <property type="entry name" value="YceI-like"/>
    <property type="match status" value="1"/>
</dbReference>
<name>A0A1N7KS04_9BACI</name>
<evidence type="ECO:0000313" key="3">
    <source>
        <dbReference type="EMBL" id="SIS64286.1"/>
    </source>
</evidence>
<dbReference type="PANTHER" id="PTHR34406">
    <property type="entry name" value="PROTEIN YCEI"/>
    <property type="match status" value="1"/>
</dbReference>
<organism evidence="3 4">
    <name type="scientific">Salimicrobium flavidum</name>
    <dbReference type="NCBI Taxonomy" id="570947"/>
    <lineage>
        <taxon>Bacteria</taxon>
        <taxon>Bacillati</taxon>
        <taxon>Bacillota</taxon>
        <taxon>Bacilli</taxon>
        <taxon>Bacillales</taxon>
        <taxon>Bacillaceae</taxon>
        <taxon>Salimicrobium</taxon>
    </lineage>
</organism>
<reference evidence="4" key="1">
    <citation type="submission" date="2017-01" db="EMBL/GenBank/DDBJ databases">
        <authorList>
            <person name="Varghese N."/>
            <person name="Submissions S."/>
        </authorList>
    </citation>
    <scope>NUCLEOTIDE SEQUENCE [LARGE SCALE GENOMIC DNA]</scope>
    <source>
        <strain evidence="4">DSM 23127</strain>
    </source>
</reference>
<dbReference type="SMART" id="SM00867">
    <property type="entry name" value="YceI"/>
    <property type="match status" value="1"/>
</dbReference>
<evidence type="ECO:0000259" key="2">
    <source>
        <dbReference type="SMART" id="SM00867"/>
    </source>
</evidence>
<dbReference type="Gene3D" id="2.40.128.110">
    <property type="entry name" value="Lipid/polyisoprenoid-binding, YceI-like"/>
    <property type="match status" value="1"/>
</dbReference>
<dbReference type="AlphaFoldDB" id="A0A1N7KS04"/>
<dbReference type="Proteomes" id="UP000187608">
    <property type="component" value="Unassembled WGS sequence"/>
</dbReference>
<dbReference type="EMBL" id="FTOC01000017">
    <property type="protein sequence ID" value="SIS64286.1"/>
    <property type="molecule type" value="Genomic_DNA"/>
</dbReference>
<comment type="similarity">
    <text evidence="1">Belongs to the UPF0312 family.</text>
</comment>